<dbReference type="PANTHER" id="PTHR43248:SF29">
    <property type="entry name" value="TRIPEPTIDYL AMINOPEPTIDASE"/>
    <property type="match status" value="1"/>
</dbReference>
<accession>A0A496PH65</accession>
<feature type="domain" description="Peptidase S33 tripeptidyl aminopeptidase-like C-terminal" evidence="5">
    <location>
        <begin position="475"/>
        <end position="577"/>
    </location>
</feature>
<organism evidence="6 7">
    <name type="scientific">Galactobacter caseinivorans</name>
    <dbReference type="NCBI Taxonomy" id="2676123"/>
    <lineage>
        <taxon>Bacteria</taxon>
        <taxon>Bacillati</taxon>
        <taxon>Actinomycetota</taxon>
        <taxon>Actinomycetes</taxon>
        <taxon>Micrococcales</taxon>
        <taxon>Micrococcaceae</taxon>
        <taxon>Galactobacter</taxon>
    </lineage>
</organism>
<dbReference type="PANTHER" id="PTHR43248">
    <property type="entry name" value="2-SUCCINYL-6-HYDROXY-2,4-CYCLOHEXADIENE-1-CARBOXYLATE SYNTHASE"/>
    <property type="match status" value="1"/>
</dbReference>
<dbReference type="Gene3D" id="3.40.50.1820">
    <property type="entry name" value="alpha/beta hydrolase"/>
    <property type="match status" value="1"/>
</dbReference>
<name>A0A496PH65_9MICC</name>
<dbReference type="Pfam" id="PF08386">
    <property type="entry name" value="Abhydrolase_4"/>
    <property type="match status" value="1"/>
</dbReference>
<keyword evidence="7" id="KW-1185">Reference proteome</keyword>
<keyword evidence="3 6" id="KW-0378">Hydrolase</keyword>
<comment type="caution">
    <text evidence="6">The sequence shown here is derived from an EMBL/GenBank/DDBJ whole genome shotgun (WGS) entry which is preliminary data.</text>
</comment>
<dbReference type="SUPFAM" id="SSF53474">
    <property type="entry name" value="alpha/beta-Hydrolases"/>
    <property type="match status" value="1"/>
</dbReference>
<evidence type="ECO:0000256" key="4">
    <source>
        <dbReference type="SAM" id="MobiDB-lite"/>
    </source>
</evidence>
<protein>
    <submittedName>
        <fullName evidence="6">Alpha/beta hydrolase</fullName>
    </submittedName>
</protein>
<keyword evidence="2" id="KW-0732">Signal</keyword>
<dbReference type="Proteomes" id="UP000273119">
    <property type="component" value="Unassembled WGS sequence"/>
</dbReference>
<comment type="similarity">
    <text evidence="1">Belongs to the peptidase S33 family.</text>
</comment>
<proteinExistence type="inferred from homology"/>
<dbReference type="InterPro" id="IPR013595">
    <property type="entry name" value="Pept_S33_TAP-like_C"/>
</dbReference>
<evidence type="ECO:0000313" key="6">
    <source>
        <dbReference type="EMBL" id="RKW69824.1"/>
    </source>
</evidence>
<reference evidence="6 7" key="1">
    <citation type="submission" date="2018-07" db="EMBL/GenBank/DDBJ databases">
        <title>Arthrobacter sp. nov., isolated from raw cow's milk with high bacterial count.</title>
        <authorList>
            <person name="Hahne J."/>
            <person name="Isele D."/>
            <person name="Lipski A."/>
        </authorList>
    </citation>
    <scope>NUCLEOTIDE SEQUENCE [LARGE SCALE GENOMIC DNA]</scope>
    <source>
        <strain evidence="6 7">JZ R-183</strain>
    </source>
</reference>
<evidence type="ECO:0000256" key="2">
    <source>
        <dbReference type="ARBA" id="ARBA00022729"/>
    </source>
</evidence>
<dbReference type="InterPro" id="IPR029058">
    <property type="entry name" value="AB_hydrolase_fold"/>
</dbReference>
<feature type="region of interest" description="Disordered" evidence="4">
    <location>
        <begin position="78"/>
        <end position="116"/>
    </location>
</feature>
<dbReference type="EMBL" id="QQXL01000006">
    <property type="protein sequence ID" value="RKW69824.1"/>
    <property type="molecule type" value="Genomic_DNA"/>
</dbReference>
<dbReference type="GO" id="GO:0016787">
    <property type="term" value="F:hydrolase activity"/>
    <property type="evidence" value="ECO:0007669"/>
    <property type="project" value="UniProtKB-KW"/>
</dbReference>
<feature type="compositionally biased region" description="Polar residues" evidence="4">
    <location>
        <begin position="42"/>
        <end position="55"/>
    </location>
</feature>
<feature type="region of interest" description="Disordered" evidence="4">
    <location>
        <begin position="1"/>
        <end position="60"/>
    </location>
</feature>
<evidence type="ECO:0000256" key="1">
    <source>
        <dbReference type="ARBA" id="ARBA00010088"/>
    </source>
</evidence>
<evidence type="ECO:0000259" key="5">
    <source>
        <dbReference type="Pfam" id="PF08386"/>
    </source>
</evidence>
<evidence type="ECO:0000256" key="3">
    <source>
        <dbReference type="ARBA" id="ARBA00022801"/>
    </source>
</evidence>
<dbReference type="AlphaFoldDB" id="A0A496PH65"/>
<sequence length="577" mass="60847">MHRRHSPGAAPARRQRLPRHGGGGTHDLPHRIPARQEPAVTPRSTYQPTQPTASRSPRRGLALTALVASAALVLSACSPGSEAAPTSGGQGSASASPASSAPAPEHADQGKVPPGLEKIYSQQPRWTACEETECATIKVPLDYSKPTGETIDLALARTTGGQKKGSLVLNPGGPGGSGIDMVQRSASVLISDSVRDQYQIVGFDPRGVGKSSAVKCLSDAEMDKERETAVVPTNDAGIERSVAQARTYGTECHKNSPAGLLSHVDTTSSARDLDVVRQILGRDKLDYLGFSYGTKLGATYMSLFPQNAGRMVLDGAVDPSLGGEEVALQQAKAFEKSLDKYLQNCLDSDSCPFKGDAAQARTALTDFVASADTRPLKAADGRRVPAADIVSALMMPMYEPQFEPMLNSALAQAMGDENPTELLAMADLSAERGADGAYANNMQAAFTAINCADYSRGSDRVSSIMASARTMEKAAPFFGRYMAYDDGCATWPVPQVKQADTFQVSQDVAPALVVGTTGDPATPYAWAQSLNKQLPGSVLLTYKGWGHTAYGRSNDCVANAVDDYLLQDKLPASGASC</sequence>
<gene>
    <name evidence="6" type="ORF">DWQ67_10075</name>
</gene>
<evidence type="ECO:0000313" key="7">
    <source>
        <dbReference type="Proteomes" id="UP000273119"/>
    </source>
</evidence>
<dbReference type="InterPro" id="IPR051601">
    <property type="entry name" value="Serine_prot/Carboxylest_S33"/>
</dbReference>
<feature type="compositionally biased region" description="Low complexity" evidence="4">
    <location>
        <begin position="83"/>
        <end position="104"/>
    </location>
</feature>